<dbReference type="InterPro" id="IPR050272">
    <property type="entry name" value="Isochorismatase-like_hydrls"/>
</dbReference>
<feature type="domain" description="Isochorismatase-like" evidence="2">
    <location>
        <begin position="10"/>
        <end position="141"/>
    </location>
</feature>
<organism evidence="3 4">
    <name type="scientific">Klenkia marina</name>
    <dbReference type="NCBI Taxonomy" id="1960309"/>
    <lineage>
        <taxon>Bacteria</taxon>
        <taxon>Bacillati</taxon>
        <taxon>Actinomycetota</taxon>
        <taxon>Actinomycetes</taxon>
        <taxon>Geodermatophilales</taxon>
        <taxon>Geodermatophilaceae</taxon>
        <taxon>Klenkia</taxon>
    </lineage>
</organism>
<dbReference type="STRING" id="1960309.SAMN03159343_3126"/>
<dbReference type="OrthoDB" id="3174612at2"/>
<dbReference type="Pfam" id="PF00857">
    <property type="entry name" value="Isochorismatase"/>
    <property type="match status" value="1"/>
</dbReference>
<dbReference type="AlphaFoldDB" id="A0A1G4YMJ2"/>
<dbReference type="SUPFAM" id="SSF52499">
    <property type="entry name" value="Isochorismatase-like hydrolases"/>
    <property type="match status" value="1"/>
</dbReference>
<dbReference type="RefSeq" id="WP_092805935.1">
    <property type="nucleotide sequence ID" value="NZ_FMUH01000005.1"/>
</dbReference>
<evidence type="ECO:0000256" key="1">
    <source>
        <dbReference type="ARBA" id="ARBA00022801"/>
    </source>
</evidence>
<dbReference type="InterPro" id="IPR036380">
    <property type="entry name" value="Isochorismatase-like_sf"/>
</dbReference>
<dbReference type="Gene3D" id="3.40.50.850">
    <property type="entry name" value="Isochorismatase-like"/>
    <property type="match status" value="1"/>
</dbReference>
<dbReference type="PANTHER" id="PTHR43540:SF14">
    <property type="entry name" value="ISOCHORISMATASE"/>
    <property type="match status" value="1"/>
</dbReference>
<evidence type="ECO:0000313" key="3">
    <source>
        <dbReference type="EMBL" id="SCX54693.1"/>
    </source>
</evidence>
<keyword evidence="4" id="KW-1185">Reference proteome</keyword>
<gene>
    <name evidence="3" type="ORF">SAMN03159343_3126</name>
</gene>
<evidence type="ECO:0000259" key="2">
    <source>
        <dbReference type="Pfam" id="PF00857"/>
    </source>
</evidence>
<reference evidence="4" key="1">
    <citation type="submission" date="2016-10" db="EMBL/GenBank/DDBJ databases">
        <authorList>
            <person name="Varghese N."/>
            <person name="Submissions S."/>
        </authorList>
    </citation>
    <scope>NUCLEOTIDE SEQUENCE [LARGE SCALE GENOMIC DNA]</scope>
    <source>
        <strain evidence="4">DSM 45722</strain>
    </source>
</reference>
<accession>A0A1G4YMJ2</accession>
<keyword evidence="1" id="KW-0378">Hydrolase</keyword>
<dbReference type="EMBL" id="FMUH01000005">
    <property type="protein sequence ID" value="SCX54693.1"/>
    <property type="molecule type" value="Genomic_DNA"/>
</dbReference>
<proteinExistence type="predicted"/>
<dbReference type="InterPro" id="IPR000868">
    <property type="entry name" value="Isochorismatase-like_dom"/>
</dbReference>
<sequence>MTTLTDRPGTALLVIDVQNGVMAASHDTEAVVGRIEGLVSRAREAHVPVVWVQHSSEELPVGSPQWEYVLQLQRADGEALVAKQHGDSFEATDLEQVLAEAGAGRLVVAGAQTDACIRSTIHGAFTRGYDVVLVGDAHTTEDLTAYGAPAPADVISHTNLYWGFQTAPGRTAAVVPAADVEFAG</sequence>
<evidence type="ECO:0000313" key="4">
    <source>
        <dbReference type="Proteomes" id="UP000198981"/>
    </source>
</evidence>
<dbReference type="GO" id="GO:0016787">
    <property type="term" value="F:hydrolase activity"/>
    <property type="evidence" value="ECO:0007669"/>
    <property type="project" value="UniProtKB-KW"/>
</dbReference>
<protein>
    <submittedName>
        <fullName evidence="3">Nicotinamidase-related amidase</fullName>
    </submittedName>
</protein>
<dbReference type="PANTHER" id="PTHR43540">
    <property type="entry name" value="PEROXYUREIDOACRYLATE/UREIDOACRYLATE AMIDOHYDROLASE-RELATED"/>
    <property type="match status" value="1"/>
</dbReference>
<dbReference type="Proteomes" id="UP000198981">
    <property type="component" value="Unassembled WGS sequence"/>
</dbReference>
<name>A0A1G4YMJ2_9ACTN</name>